<keyword evidence="1" id="KW-0812">Transmembrane</keyword>
<dbReference type="RefSeq" id="WP_053200697.1">
    <property type="nucleotide sequence ID" value="NZ_CP011409.1"/>
</dbReference>
<keyword evidence="1" id="KW-1133">Transmembrane helix</keyword>
<keyword evidence="3" id="KW-1185">Reference proteome</keyword>
<reference evidence="3" key="1">
    <citation type="journal article" date="2015" name="Genome Announc.">
        <title>Complete Genome Sequence of Herbaspirillum hiltneri N3 (DSM 17495), Isolated from Surface-Sterilized Wheat Roots.</title>
        <authorList>
            <person name="Guizelini D."/>
            <person name="Saizaki P.M."/>
            <person name="Coimbra N.A."/>
            <person name="Weiss V.A."/>
            <person name="Faoro H."/>
            <person name="Sfeir M.Z."/>
            <person name="Baura V.A."/>
            <person name="Monteiro R.A."/>
            <person name="Chubatsu L.S."/>
            <person name="Souza E.M."/>
            <person name="Cruz L.M."/>
            <person name="Pedrosa F.O."/>
            <person name="Raittz R.T."/>
            <person name="Marchaukoski J.N."/>
            <person name="Steffens M.B."/>
        </authorList>
    </citation>
    <scope>NUCLEOTIDE SEQUENCE [LARGE SCALE GENOMIC DNA]</scope>
    <source>
        <strain evidence="3">N3</strain>
    </source>
</reference>
<dbReference type="Proteomes" id="UP000063429">
    <property type="component" value="Chromosome"/>
</dbReference>
<keyword evidence="1" id="KW-0472">Membrane</keyword>
<evidence type="ECO:0000256" key="1">
    <source>
        <dbReference type="SAM" id="Phobius"/>
    </source>
</evidence>
<evidence type="ECO:0000313" key="2">
    <source>
        <dbReference type="EMBL" id="AKZ64816.1"/>
    </source>
</evidence>
<protein>
    <submittedName>
        <fullName evidence="2">Uncharacterized protein</fullName>
    </submittedName>
</protein>
<evidence type="ECO:0000313" key="3">
    <source>
        <dbReference type="Proteomes" id="UP000063429"/>
    </source>
</evidence>
<gene>
    <name evidence="2" type="ORF">F506_21095</name>
</gene>
<feature type="transmembrane region" description="Helical" evidence="1">
    <location>
        <begin position="6"/>
        <end position="28"/>
    </location>
</feature>
<sequence length="76" mass="8478">MNSFATAPFLGASLAALFLVVAGLVFIFQQVIAERRYVRLRAEYEARRAAYFAAESSVALEFGDDFRVVDEGIARR</sequence>
<dbReference type="EMBL" id="CP011409">
    <property type="protein sequence ID" value="AKZ64816.1"/>
    <property type="molecule type" value="Genomic_DNA"/>
</dbReference>
<accession>A0ABM5V5L7</accession>
<proteinExistence type="predicted"/>
<organism evidence="2 3">
    <name type="scientific">Herbaspirillum hiltneri N3</name>
    <dbReference type="NCBI Taxonomy" id="1262470"/>
    <lineage>
        <taxon>Bacteria</taxon>
        <taxon>Pseudomonadati</taxon>
        <taxon>Pseudomonadota</taxon>
        <taxon>Betaproteobacteria</taxon>
        <taxon>Burkholderiales</taxon>
        <taxon>Oxalobacteraceae</taxon>
        <taxon>Herbaspirillum</taxon>
    </lineage>
</organism>
<name>A0ABM5V5L7_9BURK</name>